<organism evidence="1 2">
    <name type="scientific">Perkinsus olseni</name>
    <name type="common">Perkinsus atlanticus</name>
    <dbReference type="NCBI Taxonomy" id="32597"/>
    <lineage>
        <taxon>Eukaryota</taxon>
        <taxon>Sar</taxon>
        <taxon>Alveolata</taxon>
        <taxon>Perkinsozoa</taxon>
        <taxon>Perkinsea</taxon>
        <taxon>Perkinsida</taxon>
        <taxon>Perkinsidae</taxon>
        <taxon>Perkinsus</taxon>
    </lineage>
</organism>
<accession>A0A7J6KMT6</accession>
<evidence type="ECO:0000313" key="2">
    <source>
        <dbReference type="Proteomes" id="UP000570595"/>
    </source>
</evidence>
<protein>
    <submittedName>
        <fullName evidence="1">Uncharacterized protein</fullName>
    </submittedName>
</protein>
<reference evidence="1 2" key="1">
    <citation type="submission" date="2020-04" db="EMBL/GenBank/DDBJ databases">
        <title>Perkinsus olseni comparative genomics.</title>
        <authorList>
            <person name="Bogema D.R."/>
        </authorList>
    </citation>
    <scope>NUCLEOTIDE SEQUENCE [LARGE SCALE GENOMIC DNA]</scope>
    <source>
        <strain evidence="1">ATCC PRA-179</strain>
    </source>
</reference>
<feature type="non-terminal residue" evidence="1">
    <location>
        <position position="1"/>
    </location>
</feature>
<dbReference type="Proteomes" id="UP000570595">
    <property type="component" value="Unassembled WGS sequence"/>
</dbReference>
<dbReference type="AlphaFoldDB" id="A0A7J6KMT6"/>
<evidence type="ECO:0000313" key="1">
    <source>
        <dbReference type="EMBL" id="KAF4648320.1"/>
    </source>
</evidence>
<dbReference type="OrthoDB" id="10297395at2759"/>
<name>A0A7J6KMT6_PEROL</name>
<proteinExistence type="predicted"/>
<dbReference type="EMBL" id="JABAHT010001832">
    <property type="protein sequence ID" value="KAF4648320.1"/>
    <property type="molecule type" value="Genomic_DNA"/>
</dbReference>
<sequence>LQELECFLTAEVRQGNTVKGPNTREWLNLEHSLTVWERSPAETSLGEMNDRRNALLTTTRIIMADLEVEGVCCSSHDVEDLSESTACCKSTAMEEPVPEECRKCPANWVCHYKGPNGESSGCDDNSWHAFHCWQNHRAQERDDIWVGL</sequence>
<comment type="caution">
    <text evidence="1">The sequence shown here is derived from an EMBL/GenBank/DDBJ whole genome shotgun (WGS) entry which is preliminary data.</text>
</comment>
<gene>
    <name evidence="1" type="ORF">FOZ61_002866</name>
</gene>